<sequence length="106" mass="11916">MEINFDEVGKLIIGVNPEKTAPANNNGKMELERSMDGQGDIKVTACMPTYVVENHPIRREKKLSMSSCNCGIYQDDIQKRIDVSFLLVKKKKEALTLSAHRSTHLP</sequence>
<proteinExistence type="predicted"/>
<organism evidence="1 2">
    <name type="scientific">Nephila pilipes</name>
    <name type="common">Giant wood spider</name>
    <name type="synonym">Nephila maculata</name>
    <dbReference type="NCBI Taxonomy" id="299642"/>
    <lineage>
        <taxon>Eukaryota</taxon>
        <taxon>Metazoa</taxon>
        <taxon>Ecdysozoa</taxon>
        <taxon>Arthropoda</taxon>
        <taxon>Chelicerata</taxon>
        <taxon>Arachnida</taxon>
        <taxon>Araneae</taxon>
        <taxon>Araneomorphae</taxon>
        <taxon>Entelegynae</taxon>
        <taxon>Araneoidea</taxon>
        <taxon>Nephilidae</taxon>
        <taxon>Nephila</taxon>
    </lineage>
</organism>
<dbReference type="Proteomes" id="UP000887013">
    <property type="component" value="Unassembled WGS sequence"/>
</dbReference>
<dbReference type="AlphaFoldDB" id="A0A8X6TBN3"/>
<gene>
    <name evidence="1" type="ORF">NPIL_701751</name>
</gene>
<reference evidence="1" key="1">
    <citation type="submission" date="2020-08" db="EMBL/GenBank/DDBJ databases">
        <title>Multicomponent nature underlies the extraordinary mechanical properties of spider dragline silk.</title>
        <authorList>
            <person name="Kono N."/>
            <person name="Nakamura H."/>
            <person name="Mori M."/>
            <person name="Yoshida Y."/>
            <person name="Ohtoshi R."/>
            <person name="Malay A.D."/>
            <person name="Moran D.A.P."/>
            <person name="Tomita M."/>
            <person name="Numata K."/>
            <person name="Arakawa K."/>
        </authorList>
    </citation>
    <scope>NUCLEOTIDE SEQUENCE</scope>
</reference>
<accession>A0A8X6TBN3</accession>
<protein>
    <submittedName>
        <fullName evidence="1">Uncharacterized protein</fullName>
    </submittedName>
</protein>
<dbReference type="EMBL" id="BMAW01053462">
    <property type="protein sequence ID" value="GFS91091.1"/>
    <property type="molecule type" value="Genomic_DNA"/>
</dbReference>
<comment type="caution">
    <text evidence="1">The sequence shown here is derived from an EMBL/GenBank/DDBJ whole genome shotgun (WGS) entry which is preliminary data.</text>
</comment>
<evidence type="ECO:0000313" key="1">
    <source>
        <dbReference type="EMBL" id="GFS91091.1"/>
    </source>
</evidence>
<evidence type="ECO:0000313" key="2">
    <source>
        <dbReference type="Proteomes" id="UP000887013"/>
    </source>
</evidence>
<keyword evidence="2" id="KW-1185">Reference proteome</keyword>
<name>A0A8X6TBN3_NEPPI</name>